<dbReference type="Proteomes" id="UP000254924">
    <property type="component" value="Unassembled WGS sequence"/>
</dbReference>
<sequence>MIQLSRYVGEWLDKNKEDTVDKTLNKALDVIHSDISKAMTRQEVFELVKIALEKDAYFYVVPIEKSVSEMKVDKYYRYEVTKKITDNGNKTFTEVIYGKGDKLIQRFIDERDNIFSNTILNVTIFEYDTFEGMVYDMSEECYLMDNMVYIVTSQQLYKPVQWLDNKRDVFFEERNNFTMETTFYPIVEGLC</sequence>
<name>A0A380K041_9STRE</name>
<evidence type="ECO:0000313" key="2">
    <source>
        <dbReference type="Proteomes" id="UP000254924"/>
    </source>
</evidence>
<dbReference type="OrthoDB" id="9920765at2"/>
<gene>
    <name evidence="1" type="ORF">NCTC12224_00129</name>
</gene>
<keyword evidence="2" id="KW-1185">Reference proteome</keyword>
<protein>
    <submittedName>
        <fullName evidence="1">Uncharacterized protein</fullName>
    </submittedName>
</protein>
<organism evidence="1 2">
    <name type="scientific">Streptococcus hyointestinalis</name>
    <dbReference type="NCBI Taxonomy" id="1337"/>
    <lineage>
        <taxon>Bacteria</taxon>
        <taxon>Bacillati</taxon>
        <taxon>Bacillota</taxon>
        <taxon>Bacilli</taxon>
        <taxon>Lactobacillales</taxon>
        <taxon>Streptococcaceae</taxon>
        <taxon>Streptococcus</taxon>
    </lineage>
</organism>
<accession>A0A380K041</accession>
<reference evidence="1 2" key="1">
    <citation type="submission" date="2018-06" db="EMBL/GenBank/DDBJ databases">
        <authorList>
            <consortium name="Pathogen Informatics"/>
            <person name="Doyle S."/>
        </authorList>
    </citation>
    <scope>NUCLEOTIDE SEQUENCE [LARGE SCALE GENOMIC DNA]</scope>
    <source>
        <strain evidence="1 2">NCTC12224</strain>
    </source>
</reference>
<evidence type="ECO:0000313" key="1">
    <source>
        <dbReference type="EMBL" id="SUN58105.1"/>
    </source>
</evidence>
<dbReference type="AlphaFoldDB" id="A0A380K041"/>
<proteinExistence type="predicted"/>
<dbReference type="EMBL" id="UHFN01000002">
    <property type="protein sequence ID" value="SUN58105.1"/>
    <property type="molecule type" value="Genomic_DNA"/>
</dbReference>